<proteinExistence type="predicted"/>
<evidence type="ECO:0000313" key="2">
    <source>
        <dbReference type="Proteomes" id="UP000887023"/>
    </source>
</evidence>
<reference evidence="1" key="1">
    <citation type="submission" date="2021-07" db="EMBL/GenBank/DDBJ databases">
        <title>Candidatus Kaistella beijingensis sp. nov. isolated from a municipal wastewater treatment plant is involved in sludge foaming.</title>
        <authorList>
            <person name="Song Y."/>
            <person name="Liu S.-J."/>
        </authorList>
    </citation>
    <scope>NUCLEOTIDE SEQUENCE</scope>
    <source>
        <strain evidence="1">DSM 43998</strain>
    </source>
</reference>
<evidence type="ECO:0000313" key="1">
    <source>
        <dbReference type="EMBL" id="QXQ15388.1"/>
    </source>
</evidence>
<keyword evidence="2" id="KW-1185">Reference proteome</keyword>
<organism evidence="1 2">
    <name type="scientific">Skermania pinensis</name>
    <dbReference type="NCBI Taxonomy" id="39122"/>
    <lineage>
        <taxon>Bacteria</taxon>
        <taxon>Bacillati</taxon>
        <taxon>Actinomycetota</taxon>
        <taxon>Actinomycetes</taxon>
        <taxon>Mycobacteriales</taxon>
        <taxon>Gordoniaceae</taxon>
        <taxon>Skermania</taxon>
    </lineage>
</organism>
<name>A0ABX8SC73_9ACTN</name>
<dbReference type="RefSeq" id="WP_157079706.1">
    <property type="nucleotide sequence ID" value="NZ_CP079105.1"/>
</dbReference>
<gene>
    <name evidence="1" type="ORF">KV203_08795</name>
</gene>
<dbReference type="Proteomes" id="UP000887023">
    <property type="component" value="Chromosome"/>
</dbReference>
<protein>
    <submittedName>
        <fullName evidence="1">Uncharacterized protein</fullName>
    </submittedName>
</protein>
<accession>A0ABX8SC73</accession>
<sequence length="127" mass="13778">MGFPMRLTGRPRAVLIAAVRRIGRTMQSTLDALGAEPPLLVAETVPADRDLATIRQAQRAALAGRDYALARRLGDLEASLLRQNRAVPAPQPMLTATTGRKQVNLQLEDMRQRLLASTPRPGAESAD</sequence>
<dbReference type="EMBL" id="CP079105">
    <property type="protein sequence ID" value="QXQ15388.1"/>
    <property type="molecule type" value="Genomic_DNA"/>
</dbReference>